<dbReference type="GO" id="GO:0006357">
    <property type="term" value="P:regulation of transcription by RNA polymerase II"/>
    <property type="evidence" value="ECO:0007669"/>
    <property type="project" value="TreeGrafter"/>
</dbReference>
<evidence type="ECO:0000256" key="7">
    <source>
        <dbReference type="ARBA" id="ARBA00023242"/>
    </source>
</evidence>
<evidence type="ECO:0000259" key="10">
    <source>
        <dbReference type="PROSITE" id="PS50157"/>
    </source>
</evidence>
<dbReference type="Pfam" id="PF00096">
    <property type="entry name" value="zf-C2H2"/>
    <property type="match status" value="1"/>
</dbReference>
<dbReference type="PROSITE" id="PS50157">
    <property type="entry name" value="ZINC_FINGER_C2H2_2"/>
    <property type="match status" value="2"/>
</dbReference>
<keyword evidence="4 8" id="KW-0863">Zinc-finger</keyword>
<reference evidence="11 12" key="1">
    <citation type="submission" date="2019-02" db="EMBL/GenBank/DDBJ databases">
        <title>Genome sequencing of the rare red list fungi Bondarzewia mesenterica.</title>
        <authorList>
            <person name="Buettner E."/>
            <person name="Kellner H."/>
        </authorList>
    </citation>
    <scope>NUCLEOTIDE SEQUENCE [LARGE SCALE GENOMIC DNA]</scope>
    <source>
        <strain evidence="11 12">DSM 108281</strain>
    </source>
</reference>
<dbReference type="OrthoDB" id="654211at2759"/>
<keyword evidence="5" id="KW-0862">Zinc</keyword>
<evidence type="ECO:0000256" key="9">
    <source>
        <dbReference type="SAM" id="MobiDB-lite"/>
    </source>
</evidence>
<evidence type="ECO:0000256" key="1">
    <source>
        <dbReference type="ARBA" id="ARBA00004123"/>
    </source>
</evidence>
<feature type="domain" description="C2H2-type" evidence="10">
    <location>
        <begin position="494"/>
        <end position="519"/>
    </location>
</feature>
<feature type="compositionally biased region" description="Pro residues" evidence="9">
    <location>
        <begin position="299"/>
        <end position="311"/>
    </location>
</feature>
<evidence type="ECO:0000256" key="3">
    <source>
        <dbReference type="ARBA" id="ARBA00022737"/>
    </source>
</evidence>
<comment type="caution">
    <text evidence="11">The sequence shown here is derived from an EMBL/GenBank/DDBJ whole genome shotgun (WGS) entry which is preliminary data.</text>
</comment>
<organism evidence="11 12">
    <name type="scientific">Bondarzewia mesenterica</name>
    <dbReference type="NCBI Taxonomy" id="1095465"/>
    <lineage>
        <taxon>Eukaryota</taxon>
        <taxon>Fungi</taxon>
        <taxon>Dikarya</taxon>
        <taxon>Basidiomycota</taxon>
        <taxon>Agaricomycotina</taxon>
        <taxon>Agaricomycetes</taxon>
        <taxon>Russulales</taxon>
        <taxon>Bondarzewiaceae</taxon>
        <taxon>Bondarzewia</taxon>
    </lineage>
</organism>
<feature type="compositionally biased region" description="Basic and acidic residues" evidence="9">
    <location>
        <begin position="348"/>
        <end position="362"/>
    </location>
</feature>
<dbReference type="GO" id="GO:0003700">
    <property type="term" value="F:DNA-binding transcription factor activity"/>
    <property type="evidence" value="ECO:0007669"/>
    <property type="project" value="TreeGrafter"/>
</dbReference>
<feature type="region of interest" description="Disordered" evidence="9">
    <location>
        <begin position="417"/>
        <end position="465"/>
    </location>
</feature>
<name>A0A4S4LSM5_9AGAM</name>
<evidence type="ECO:0000256" key="2">
    <source>
        <dbReference type="ARBA" id="ARBA00022723"/>
    </source>
</evidence>
<dbReference type="PROSITE" id="PS00028">
    <property type="entry name" value="ZINC_FINGER_C2H2_1"/>
    <property type="match status" value="1"/>
</dbReference>
<dbReference type="EMBL" id="SGPL01000235">
    <property type="protein sequence ID" value="THH14997.1"/>
    <property type="molecule type" value="Genomic_DNA"/>
</dbReference>
<proteinExistence type="predicted"/>
<feature type="domain" description="C2H2-type" evidence="10">
    <location>
        <begin position="464"/>
        <end position="489"/>
    </location>
</feature>
<evidence type="ECO:0000256" key="5">
    <source>
        <dbReference type="ARBA" id="ARBA00022833"/>
    </source>
</evidence>
<gene>
    <name evidence="11" type="ORF">EW146_g5413</name>
</gene>
<dbReference type="GO" id="GO:0005634">
    <property type="term" value="C:nucleus"/>
    <property type="evidence" value="ECO:0007669"/>
    <property type="project" value="UniProtKB-SubCell"/>
</dbReference>
<keyword evidence="7" id="KW-0539">Nucleus</keyword>
<sequence length="519" mass="57297">MSYDPTFQLYPPQVSTASTLLETHDELLTELMLGDSFMRGFEYDDGRPTMGSTCESLQNPSAMVALNSLFVVGSQRHSPHLPSQGSQASDLLIPDNWDDAVYALPQGDSFVPNIEQGQEEMWFPNTNPSSQFQHPSVDPQTFIHPENFGDLLNTSAQEGSRNSIVEFTEGRLAVRFGDGLPPHNYTSSARPVGRHLAHEHQPYPAIHQHLAMLPNFNDSQGQSHPGYTSSRAYDADDVNHVAPARGASYLCPPVGDSTNLYSGQMPMPIPIPRLPIHSPREFYPRASYTPSVPAPHYSPPFQAPCIPPQPPAHAAGRFSSEGDPIASSSQSRGRSKRKLIEVESDEVEERKPKTARKGRENDETYLSTRQTIMDGKAVASLGLRAIKPRVEGEAAADALQRNNHKSRETIYKSDNLVDASFPNNSQMSHGGPSAVPPVKDLKANQEASRATKKGRGKSDQEKPHRCIKCGHGFERSNDLKRHLITVVVHHPRSFQCVQCGKFLSRKDALSTHQRTQHGL</sequence>
<dbReference type="InterPro" id="IPR050589">
    <property type="entry name" value="Ikaros_C2H2-ZF"/>
</dbReference>
<comment type="subcellular location">
    <subcellularLocation>
        <location evidence="1">Nucleus</location>
    </subcellularLocation>
</comment>
<dbReference type="Gene3D" id="3.30.160.60">
    <property type="entry name" value="Classic Zinc Finger"/>
    <property type="match status" value="1"/>
</dbReference>
<dbReference type="InterPro" id="IPR036236">
    <property type="entry name" value="Znf_C2H2_sf"/>
</dbReference>
<dbReference type="SMART" id="SM00355">
    <property type="entry name" value="ZnF_C2H2"/>
    <property type="match status" value="2"/>
</dbReference>
<evidence type="ECO:0000256" key="4">
    <source>
        <dbReference type="ARBA" id="ARBA00022771"/>
    </source>
</evidence>
<dbReference type="FunFam" id="3.30.160.60:FF:000446">
    <property type="entry name" value="Zinc finger protein"/>
    <property type="match status" value="1"/>
</dbReference>
<accession>A0A4S4LSM5</accession>
<dbReference type="PANTHER" id="PTHR24404">
    <property type="entry name" value="ZINC FINGER PROTEIN"/>
    <property type="match status" value="1"/>
</dbReference>
<evidence type="ECO:0000256" key="6">
    <source>
        <dbReference type="ARBA" id="ARBA00023125"/>
    </source>
</evidence>
<protein>
    <recommendedName>
        <fullName evidence="10">C2H2-type domain-containing protein</fullName>
    </recommendedName>
</protein>
<dbReference type="Proteomes" id="UP000310158">
    <property type="component" value="Unassembled WGS sequence"/>
</dbReference>
<dbReference type="PANTHER" id="PTHR24404:SF114">
    <property type="entry name" value="KLUMPFUSS, ISOFORM B-RELATED"/>
    <property type="match status" value="1"/>
</dbReference>
<dbReference type="AlphaFoldDB" id="A0A4S4LSM5"/>
<dbReference type="GO" id="GO:0000978">
    <property type="term" value="F:RNA polymerase II cis-regulatory region sequence-specific DNA binding"/>
    <property type="evidence" value="ECO:0007669"/>
    <property type="project" value="TreeGrafter"/>
</dbReference>
<keyword evidence="2" id="KW-0479">Metal-binding</keyword>
<feature type="region of interest" description="Disordered" evidence="9">
    <location>
        <begin position="299"/>
        <end position="368"/>
    </location>
</feature>
<evidence type="ECO:0000313" key="11">
    <source>
        <dbReference type="EMBL" id="THH14997.1"/>
    </source>
</evidence>
<keyword evidence="3" id="KW-0677">Repeat</keyword>
<dbReference type="SUPFAM" id="SSF57667">
    <property type="entry name" value="beta-beta-alpha zinc fingers"/>
    <property type="match status" value="1"/>
</dbReference>
<keyword evidence="12" id="KW-1185">Reference proteome</keyword>
<keyword evidence="6" id="KW-0238">DNA-binding</keyword>
<evidence type="ECO:0000256" key="8">
    <source>
        <dbReference type="PROSITE-ProRule" id="PRU00042"/>
    </source>
</evidence>
<dbReference type="InterPro" id="IPR013087">
    <property type="entry name" value="Znf_C2H2_type"/>
</dbReference>
<evidence type="ECO:0000313" key="12">
    <source>
        <dbReference type="Proteomes" id="UP000310158"/>
    </source>
</evidence>
<dbReference type="GO" id="GO:0008270">
    <property type="term" value="F:zinc ion binding"/>
    <property type="evidence" value="ECO:0007669"/>
    <property type="project" value="UniProtKB-KW"/>
</dbReference>